<dbReference type="GO" id="GO:0016787">
    <property type="term" value="F:hydrolase activity"/>
    <property type="evidence" value="ECO:0007669"/>
    <property type="project" value="UniProtKB-KW"/>
</dbReference>
<dbReference type="HOGENOM" id="CLU_026209_1_0_11"/>
<dbReference type="InterPro" id="IPR022742">
    <property type="entry name" value="Hydrolase_4"/>
</dbReference>
<gene>
    <name evidence="2" type="ORF">HMPREF1549_01626</name>
</gene>
<feature type="domain" description="Serine aminopeptidase S33" evidence="1">
    <location>
        <begin position="66"/>
        <end position="330"/>
    </location>
</feature>
<dbReference type="PANTHER" id="PTHR11614">
    <property type="entry name" value="PHOSPHOLIPASE-RELATED"/>
    <property type="match status" value="1"/>
</dbReference>
<reference evidence="2 3" key="1">
    <citation type="submission" date="2013-06" db="EMBL/GenBank/DDBJ databases">
        <authorList>
            <person name="Weinstock G."/>
            <person name="Sodergren E."/>
            <person name="Lobos E.A."/>
            <person name="Fulton L."/>
            <person name="Fulton R."/>
            <person name="Courtney L."/>
            <person name="Fronick C."/>
            <person name="O'Laughlin M."/>
            <person name="Godfrey J."/>
            <person name="Wilson R.M."/>
            <person name="Miner T."/>
            <person name="Farmer C."/>
            <person name="Delehaunty K."/>
            <person name="Cordes M."/>
            <person name="Minx P."/>
            <person name="Tomlinson C."/>
            <person name="Chen J."/>
            <person name="Wollam A."/>
            <person name="Pepin K.H."/>
            <person name="Bhonagiri V."/>
            <person name="Zhang X."/>
            <person name="Warren W."/>
            <person name="Mitreva M."/>
            <person name="Mardis E.R."/>
            <person name="Wilson R.K."/>
        </authorList>
    </citation>
    <scope>NUCLEOTIDE SEQUENCE [LARGE SCALE GENOMIC DNA]</scope>
    <source>
        <strain evidence="2 3">F0510</strain>
    </source>
</reference>
<dbReference type="Gene3D" id="3.40.50.1820">
    <property type="entry name" value="alpha/beta hydrolase"/>
    <property type="match status" value="1"/>
</dbReference>
<accession>U1PRQ9</accession>
<organism evidence="2 3">
    <name type="scientific">Actinomyces johnsonii F0510</name>
    <dbReference type="NCBI Taxonomy" id="1227262"/>
    <lineage>
        <taxon>Bacteria</taxon>
        <taxon>Bacillati</taxon>
        <taxon>Actinomycetota</taxon>
        <taxon>Actinomycetes</taxon>
        <taxon>Actinomycetales</taxon>
        <taxon>Actinomycetaceae</taxon>
        <taxon>Actinomyces</taxon>
    </lineage>
</organism>
<dbReference type="InterPro" id="IPR029058">
    <property type="entry name" value="AB_hydrolase_fold"/>
</dbReference>
<dbReference type="EMBL" id="AWSD01000160">
    <property type="protein sequence ID" value="ERH18730.1"/>
    <property type="molecule type" value="Genomic_DNA"/>
</dbReference>
<name>U1PRQ9_9ACTO</name>
<dbReference type="Pfam" id="PF12146">
    <property type="entry name" value="Hydrolase_4"/>
    <property type="match status" value="1"/>
</dbReference>
<evidence type="ECO:0000313" key="2">
    <source>
        <dbReference type="EMBL" id="ERH18730.1"/>
    </source>
</evidence>
<dbReference type="InterPro" id="IPR051044">
    <property type="entry name" value="MAG_DAG_Lipase"/>
</dbReference>
<comment type="caution">
    <text evidence="2">The sequence shown here is derived from an EMBL/GenBank/DDBJ whole genome shotgun (WGS) entry which is preliminary data.</text>
</comment>
<dbReference type="Proteomes" id="UP000016498">
    <property type="component" value="Unassembled WGS sequence"/>
</dbReference>
<dbReference type="SUPFAM" id="SSF53474">
    <property type="entry name" value="alpha/beta-Hydrolases"/>
    <property type="match status" value="1"/>
</dbReference>
<protein>
    <submittedName>
        <fullName evidence="2">Hydrolase, alpha/beta domain protein</fullName>
    </submittedName>
</protein>
<keyword evidence="2" id="KW-0378">Hydrolase</keyword>
<sequence length="349" mass="37301">MKTPPEEDQMQTSLTRLTADDGTRLVVHIWLPEWLIDGSLLVADAPDAAGFGTMVTPHPKVAGAARPRGIIVISHGMAEHASRYARFAASAVEEGYAVLAGDHRGHGATAAPGGFGFVAEQDGWDTVVADMSTVMDAARRAWPDVPVFLMGHSWGSFLARDLAARRGGDLAGLILLGTGSGVGVLTRPATAICAGESRLRGPRHPSRLLNALAFGPYQRHFAPNRTEADWISRDAKEVDRYVADPWCGFVCTSSFFRDLVAGQGVVNTASHAAAVPAELPMLLASGDRDPVGAMGRGVQRAATLYRRAGVREVSVLLYPGGRHELLNETNRDQVTGDILTWIDGHVQEL</sequence>
<evidence type="ECO:0000313" key="3">
    <source>
        <dbReference type="Proteomes" id="UP000016498"/>
    </source>
</evidence>
<dbReference type="PATRIC" id="fig|1227262.3.peg.1333"/>
<proteinExistence type="predicted"/>
<dbReference type="AlphaFoldDB" id="U1PRQ9"/>
<evidence type="ECO:0000259" key="1">
    <source>
        <dbReference type="Pfam" id="PF12146"/>
    </source>
</evidence>